<dbReference type="InterPro" id="IPR005111">
    <property type="entry name" value="MoeA_C_domain_IV"/>
</dbReference>
<dbReference type="NCBIfam" id="TIGR00177">
    <property type="entry name" value="molyb_syn"/>
    <property type="match status" value="1"/>
</dbReference>
<dbReference type="OrthoDB" id="9804758at2"/>
<protein>
    <recommendedName>
        <fullName evidence="11">Molybdopterin molybdenumtransferase</fullName>
        <ecNumber evidence="11">2.10.1.1</ecNumber>
    </recommendedName>
</protein>
<dbReference type="AlphaFoldDB" id="A0A1M7RSI7"/>
<dbReference type="PANTHER" id="PTHR10192:SF5">
    <property type="entry name" value="GEPHYRIN"/>
    <property type="match status" value="1"/>
</dbReference>
<evidence type="ECO:0000256" key="3">
    <source>
        <dbReference type="ARBA" id="ARBA00005046"/>
    </source>
</evidence>
<dbReference type="SUPFAM" id="SSF53218">
    <property type="entry name" value="Molybdenum cofactor biosynthesis proteins"/>
    <property type="match status" value="1"/>
</dbReference>
<evidence type="ECO:0000256" key="1">
    <source>
        <dbReference type="ARBA" id="ARBA00001946"/>
    </source>
</evidence>
<dbReference type="PANTHER" id="PTHR10192">
    <property type="entry name" value="MOLYBDOPTERIN BIOSYNTHESIS PROTEIN"/>
    <property type="match status" value="1"/>
</dbReference>
<name>A0A1M7RSI7_9RHOB</name>
<evidence type="ECO:0000256" key="10">
    <source>
        <dbReference type="ARBA" id="ARBA00047317"/>
    </source>
</evidence>
<reference evidence="13 14" key="1">
    <citation type="submission" date="2016-12" db="EMBL/GenBank/DDBJ databases">
        <authorList>
            <person name="Song W.-J."/>
            <person name="Kurnit D.M."/>
        </authorList>
    </citation>
    <scope>NUCLEOTIDE SEQUENCE [LARGE SCALE GENOMIC DNA]</scope>
    <source>
        <strain evidence="13 14">CGMCC 1.10808</strain>
    </source>
</reference>
<dbReference type="Gene3D" id="3.90.105.10">
    <property type="entry name" value="Molybdopterin biosynthesis moea protein, domain 2"/>
    <property type="match status" value="1"/>
</dbReference>
<evidence type="ECO:0000256" key="7">
    <source>
        <dbReference type="ARBA" id="ARBA00022723"/>
    </source>
</evidence>
<dbReference type="InterPro" id="IPR038987">
    <property type="entry name" value="MoeA-like"/>
</dbReference>
<dbReference type="EC" id="2.10.1.1" evidence="11"/>
<dbReference type="EMBL" id="FRDL01000001">
    <property type="protein sequence ID" value="SHN49273.1"/>
    <property type="molecule type" value="Genomic_DNA"/>
</dbReference>
<evidence type="ECO:0000313" key="13">
    <source>
        <dbReference type="EMBL" id="SHN49273.1"/>
    </source>
</evidence>
<keyword evidence="6 11" id="KW-0808">Transferase</keyword>
<comment type="similarity">
    <text evidence="4 11">Belongs to the MoeA family.</text>
</comment>
<dbReference type="FunFam" id="3.40.980.10:FF:000004">
    <property type="entry name" value="Molybdopterin molybdenumtransferase"/>
    <property type="match status" value="1"/>
</dbReference>
<sequence length="396" mass="41249">MITVEDALSRVLALAAPLPRIEEVPLTEAAGRVLARPLRARRTQPPFAASAMDGYALRGDELRPGARFRVIGAARAGQRFDGRVGPGEAVRIFTGAPMPEGADRVLIQEDAATEDDGAFIRVRENPDAARHVRPAGADFAEGDVFAPRRLSARDVALLAAMNVERAPVRARPRVALIPTGDELVEPGQTPGPDQIVSSNGYGLHAMLREAGADPFLTPIARDDPASLRAALEAAAEADMIVTLGGASVGEHDLVRAALLAAGAELSFHKIAMRPGKPLMAGRLGRATALGLPGNPVSAMVCGALFAVPAARALAGDPAPAPRRLTARLAHPLPANGPRAHYARARLIDGPDGPALEIFANQDSAVLSLLAAADCLAEIPANAPAMETGTNLKYIPL</sequence>
<dbReference type="InterPro" id="IPR036135">
    <property type="entry name" value="MoeA_linker/N_sf"/>
</dbReference>
<evidence type="ECO:0000256" key="4">
    <source>
        <dbReference type="ARBA" id="ARBA00010763"/>
    </source>
</evidence>
<keyword evidence="14" id="KW-1185">Reference proteome</keyword>
<feature type="domain" description="MoaB/Mog" evidence="12">
    <location>
        <begin position="175"/>
        <end position="312"/>
    </location>
</feature>
<dbReference type="SUPFAM" id="SSF63867">
    <property type="entry name" value="MoeA C-terminal domain-like"/>
    <property type="match status" value="1"/>
</dbReference>
<comment type="function">
    <text evidence="2 11">Catalyzes the insertion of molybdate into adenylated molybdopterin with the concomitant release of AMP.</text>
</comment>
<evidence type="ECO:0000256" key="8">
    <source>
        <dbReference type="ARBA" id="ARBA00022842"/>
    </source>
</evidence>
<keyword evidence="5 11" id="KW-0500">Molybdenum</keyword>
<dbReference type="InterPro" id="IPR001453">
    <property type="entry name" value="MoaB/Mog_dom"/>
</dbReference>
<proteinExistence type="inferred from homology"/>
<dbReference type="CDD" id="cd00887">
    <property type="entry name" value="MoeA"/>
    <property type="match status" value="1"/>
</dbReference>
<dbReference type="Pfam" id="PF00994">
    <property type="entry name" value="MoCF_biosynth"/>
    <property type="match status" value="1"/>
</dbReference>
<dbReference type="STRING" id="1189325.SAMN04488119_102431"/>
<dbReference type="Pfam" id="PF03454">
    <property type="entry name" value="MoeA_C"/>
    <property type="match status" value="1"/>
</dbReference>
<evidence type="ECO:0000256" key="11">
    <source>
        <dbReference type="RuleBase" id="RU365090"/>
    </source>
</evidence>
<dbReference type="GO" id="GO:0046872">
    <property type="term" value="F:metal ion binding"/>
    <property type="evidence" value="ECO:0007669"/>
    <property type="project" value="UniProtKB-UniRule"/>
</dbReference>
<evidence type="ECO:0000259" key="12">
    <source>
        <dbReference type="SMART" id="SM00852"/>
    </source>
</evidence>
<organism evidence="13 14">
    <name type="scientific">Oceanicella actignis</name>
    <dbReference type="NCBI Taxonomy" id="1189325"/>
    <lineage>
        <taxon>Bacteria</taxon>
        <taxon>Pseudomonadati</taxon>
        <taxon>Pseudomonadota</taxon>
        <taxon>Alphaproteobacteria</taxon>
        <taxon>Rhodobacterales</taxon>
        <taxon>Paracoccaceae</taxon>
        <taxon>Oceanicella</taxon>
    </lineage>
</organism>
<dbReference type="Gene3D" id="3.40.980.10">
    <property type="entry name" value="MoaB/Mog-like domain"/>
    <property type="match status" value="1"/>
</dbReference>
<dbReference type="InterPro" id="IPR005110">
    <property type="entry name" value="MoeA_linker/N"/>
</dbReference>
<dbReference type="GO" id="GO:0006777">
    <property type="term" value="P:Mo-molybdopterin cofactor biosynthetic process"/>
    <property type="evidence" value="ECO:0007669"/>
    <property type="project" value="UniProtKB-UniRule"/>
</dbReference>
<dbReference type="UniPathway" id="UPA00344"/>
<dbReference type="InterPro" id="IPR036688">
    <property type="entry name" value="MoeA_C_domain_IV_sf"/>
</dbReference>
<comment type="pathway">
    <text evidence="3 11">Cofactor biosynthesis; molybdopterin biosynthesis.</text>
</comment>
<keyword evidence="7 11" id="KW-0479">Metal-binding</keyword>
<keyword evidence="8 11" id="KW-0460">Magnesium</keyword>
<gene>
    <name evidence="13" type="ORF">SAMN05216200_10187</name>
</gene>
<evidence type="ECO:0000313" key="14">
    <source>
        <dbReference type="Proteomes" id="UP000184066"/>
    </source>
</evidence>
<dbReference type="SMART" id="SM00852">
    <property type="entry name" value="MoCF_biosynth"/>
    <property type="match status" value="1"/>
</dbReference>
<dbReference type="SUPFAM" id="SSF63882">
    <property type="entry name" value="MoeA N-terminal region -like"/>
    <property type="match status" value="1"/>
</dbReference>
<keyword evidence="9 11" id="KW-0501">Molybdenum cofactor biosynthesis</keyword>
<dbReference type="GO" id="GO:0061599">
    <property type="term" value="F:molybdopterin molybdotransferase activity"/>
    <property type="evidence" value="ECO:0007669"/>
    <property type="project" value="UniProtKB-UniRule"/>
</dbReference>
<dbReference type="InterPro" id="IPR036425">
    <property type="entry name" value="MoaB/Mog-like_dom_sf"/>
</dbReference>
<evidence type="ECO:0000256" key="5">
    <source>
        <dbReference type="ARBA" id="ARBA00022505"/>
    </source>
</evidence>
<dbReference type="Proteomes" id="UP000184066">
    <property type="component" value="Unassembled WGS sequence"/>
</dbReference>
<evidence type="ECO:0000256" key="6">
    <source>
        <dbReference type="ARBA" id="ARBA00022679"/>
    </source>
</evidence>
<dbReference type="Gene3D" id="2.40.340.10">
    <property type="entry name" value="MoeA, C-terminal, domain IV"/>
    <property type="match status" value="1"/>
</dbReference>
<dbReference type="Pfam" id="PF03453">
    <property type="entry name" value="MoeA_N"/>
    <property type="match status" value="1"/>
</dbReference>
<dbReference type="RefSeq" id="WP_072745698.1">
    <property type="nucleotide sequence ID" value="NZ_FOHL01000002.1"/>
</dbReference>
<dbReference type="NCBIfam" id="NF045515">
    <property type="entry name" value="Glp_gephyrin"/>
    <property type="match status" value="1"/>
</dbReference>
<evidence type="ECO:0000256" key="9">
    <source>
        <dbReference type="ARBA" id="ARBA00023150"/>
    </source>
</evidence>
<comment type="cofactor">
    <cofactor evidence="1 11">
        <name>Mg(2+)</name>
        <dbReference type="ChEBI" id="CHEBI:18420"/>
    </cofactor>
</comment>
<evidence type="ECO:0000256" key="2">
    <source>
        <dbReference type="ARBA" id="ARBA00002901"/>
    </source>
</evidence>
<accession>A0A1M7RSI7</accession>
<comment type="catalytic activity">
    <reaction evidence="10">
        <text>adenylyl-molybdopterin + molybdate = Mo-molybdopterin + AMP + H(+)</text>
        <dbReference type="Rhea" id="RHEA:35047"/>
        <dbReference type="ChEBI" id="CHEBI:15378"/>
        <dbReference type="ChEBI" id="CHEBI:36264"/>
        <dbReference type="ChEBI" id="CHEBI:62727"/>
        <dbReference type="ChEBI" id="CHEBI:71302"/>
        <dbReference type="ChEBI" id="CHEBI:456215"/>
        <dbReference type="EC" id="2.10.1.1"/>
    </reaction>
</comment>
<dbReference type="GO" id="GO:0005829">
    <property type="term" value="C:cytosol"/>
    <property type="evidence" value="ECO:0007669"/>
    <property type="project" value="TreeGrafter"/>
</dbReference>
<dbReference type="Gene3D" id="2.170.190.11">
    <property type="entry name" value="Molybdopterin biosynthesis moea protein, domain 3"/>
    <property type="match status" value="1"/>
</dbReference>